<dbReference type="PANTHER" id="PTHR43047">
    <property type="entry name" value="TWO-COMPONENT HISTIDINE PROTEIN KINASE"/>
    <property type="match status" value="1"/>
</dbReference>
<feature type="transmembrane region" description="Helical" evidence="7">
    <location>
        <begin position="149"/>
        <end position="173"/>
    </location>
</feature>
<evidence type="ECO:0000256" key="5">
    <source>
        <dbReference type="ARBA" id="ARBA00022777"/>
    </source>
</evidence>
<protein>
    <recommendedName>
        <fullName evidence="2">histidine kinase</fullName>
        <ecNumber evidence="2">2.7.13.3</ecNumber>
    </recommendedName>
</protein>
<dbReference type="InterPro" id="IPR036097">
    <property type="entry name" value="HisK_dim/P_sf"/>
</dbReference>
<dbReference type="CDD" id="cd00082">
    <property type="entry name" value="HisKA"/>
    <property type="match status" value="1"/>
</dbReference>
<dbReference type="Pfam" id="PF02518">
    <property type="entry name" value="HATPase_c"/>
    <property type="match status" value="1"/>
</dbReference>
<dbReference type="SUPFAM" id="SSF47384">
    <property type="entry name" value="Homodimeric domain of signal transducing histidine kinase"/>
    <property type="match status" value="1"/>
</dbReference>
<dbReference type="SMART" id="SM00388">
    <property type="entry name" value="HisKA"/>
    <property type="match status" value="1"/>
</dbReference>
<feature type="domain" description="Histidine kinase" evidence="8">
    <location>
        <begin position="463"/>
        <end position="689"/>
    </location>
</feature>
<dbReference type="AlphaFoldDB" id="A0A136KJW3"/>
<comment type="caution">
    <text evidence="9">The sequence shown here is derived from an EMBL/GenBank/DDBJ whole genome shotgun (WGS) entry which is preliminary data.</text>
</comment>
<dbReference type="EMBL" id="JYPD01000012">
    <property type="protein sequence ID" value="KXK09716.1"/>
    <property type="molecule type" value="Genomic_DNA"/>
</dbReference>
<evidence type="ECO:0000256" key="7">
    <source>
        <dbReference type="SAM" id="Phobius"/>
    </source>
</evidence>
<dbReference type="InterPro" id="IPR036890">
    <property type="entry name" value="HATPase_C_sf"/>
</dbReference>
<keyword evidence="7" id="KW-1133">Transmembrane helix</keyword>
<dbReference type="Gene3D" id="3.30.450.40">
    <property type="match status" value="1"/>
</dbReference>
<dbReference type="GO" id="GO:0005886">
    <property type="term" value="C:plasma membrane"/>
    <property type="evidence" value="ECO:0007669"/>
    <property type="project" value="TreeGrafter"/>
</dbReference>
<dbReference type="PANTHER" id="PTHR43047:SF72">
    <property type="entry name" value="OSMOSENSING HISTIDINE PROTEIN KINASE SLN1"/>
    <property type="match status" value="1"/>
</dbReference>
<keyword evidence="6" id="KW-0175">Coiled coil</keyword>
<evidence type="ECO:0000313" key="9">
    <source>
        <dbReference type="EMBL" id="KXK09716.1"/>
    </source>
</evidence>
<evidence type="ECO:0000256" key="1">
    <source>
        <dbReference type="ARBA" id="ARBA00000085"/>
    </source>
</evidence>
<dbReference type="GO" id="GO:0000155">
    <property type="term" value="F:phosphorelay sensor kinase activity"/>
    <property type="evidence" value="ECO:0007669"/>
    <property type="project" value="InterPro"/>
</dbReference>
<dbReference type="Pfam" id="PF00512">
    <property type="entry name" value="HisKA"/>
    <property type="match status" value="1"/>
</dbReference>
<name>A0A136KJW3_9BACT</name>
<feature type="transmembrane region" description="Helical" evidence="7">
    <location>
        <begin position="124"/>
        <end position="143"/>
    </location>
</feature>
<dbReference type="SUPFAM" id="SSF55781">
    <property type="entry name" value="GAF domain-like"/>
    <property type="match status" value="1"/>
</dbReference>
<keyword evidence="7" id="KW-0812">Transmembrane</keyword>
<reference evidence="9 10" key="1">
    <citation type="submission" date="2015-02" db="EMBL/GenBank/DDBJ databases">
        <title>Improved understanding of the partial-nitritation anammox process through 23 genomes representing the majority of the microbial community.</title>
        <authorList>
            <person name="Speth D.R."/>
            <person name="In T Zandt M."/>
            <person name="Guerrero Cruz S."/>
            <person name="Jetten M.S."/>
            <person name="Dutilh B.E."/>
        </authorList>
    </citation>
    <scope>NUCLEOTIDE SEQUENCE [LARGE SCALE GENOMIC DNA]</scope>
    <source>
        <strain evidence="9">OLB21</strain>
    </source>
</reference>
<accession>A0A136KJW3</accession>
<evidence type="ECO:0000259" key="8">
    <source>
        <dbReference type="PROSITE" id="PS50109"/>
    </source>
</evidence>
<feature type="coiled-coil region" evidence="6">
    <location>
        <begin position="415"/>
        <end position="456"/>
    </location>
</feature>
<dbReference type="STRING" id="1617427.UZ20_WS6002000284"/>
<comment type="catalytic activity">
    <reaction evidence="1">
        <text>ATP + protein L-histidine = ADP + protein N-phospho-L-histidine.</text>
        <dbReference type="EC" id="2.7.13.3"/>
    </reaction>
</comment>
<dbReference type="PROSITE" id="PS50109">
    <property type="entry name" value="HIS_KIN"/>
    <property type="match status" value="1"/>
</dbReference>
<dbReference type="SMART" id="SM00387">
    <property type="entry name" value="HATPase_c"/>
    <property type="match status" value="1"/>
</dbReference>
<sequence>MVAHKCPVSGSINRAGNVWLGRSILLCGNGDALLSGTFFQTYDRRHLGKKTAIALALTGLISFIVVYIPDFVLKGVNFEGKAIIGGPALPLLFATYIALMFFTLITLYRGMILATARRKMQLKLVFYGILVVVLIGNTTNLILPSLNVYSLVAFGPSFSLVFLSLVAVAILKYQLLDIRFLLGRVIYYTLLAALVYIAFYFFVNFYELTFGSTTSIPTLIVGVPIAYAFVLAFSAFDSIVKNYTDTQLINPGYNPLETIDQLTRATNQMLDLQDIAEISLATIAKTIRPSIAGLVIDTKGSAWKTFSHKTELDLNSKDYSFIASLFKVDEFKPILLDLLDIDITNSPNLTNQAILKIMHRDNIHAIVPIKDNENIIGLLALGAKDGNSPYNMQDIRLLEGISGNLGLAINRSLLYREIQQFNKDLQRKVEQATSELKEKNSNLEVALAKIEEIRRQERDMIDVMGHELRTPISIVRNALMVLDGKFKKNAGEIPKEMLGKYLEMAIESVKRELILIETFLSATKVEGNRIQLRLQKIDLNDVVNDSLEALGRDAKTKGLNIIHKPSKEPIYAYADRVRTQEIMDNFVSNAIKYTPRGSITIDVKADKKWVTATVKDTGVGISRQDLEKLGKKFFRAQPHYSATDGARPSGTGLGLYVTFELIDIMNGKRIITSELGKGSTFGFALPIFDGQEEKQIDQTFMTDPSLASETVDNYAGKPINRALNRFMNREEI</sequence>
<evidence type="ECO:0000256" key="3">
    <source>
        <dbReference type="ARBA" id="ARBA00022553"/>
    </source>
</evidence>
<keyword evidence="4 9" id="KW-0808">Transferase</keyword>
<dbReference type="Proteomes" id="UP000070449">
    <property type="component" value="Unassembled WGS sequence"/>
</dbReference>
<feature type="transmembrane region" description="Helical" evidence="7">
    <location>
        <begin position="88"/>
        <end position="112"/>
    </location>
</feature>
<dbReference type="Gene3D" id="3.30.565.10">
    <property type="entry name" value="Histidine kinase-like ATPase, C-terminal domain"/>
    <property type="match status" value="1"/>
</dbReference>
<organism evidence="9 10">
    <name type="scientific">candidate division WS6 bacterium OLB21</name>
    <dbReference type="NCBI Taxonomy" id="1617427"/>
    <lineage>
        <taxon>Bacteria</taxon>
        <taxon>Candidatus Dojkabacteria</taxon>
    </lineage>
</organism>
<evidence type="ECO:0000256" key="4">
    <source>
        <dbReference type="ARBA" id="ARBA00022679"/>
    </source>
</evidence>
<dbReference type="InterPro" id="IPR029016">
    <property type="entry name" value="GAF-like_dom_sf"/>
</dbReference>
<dbReference type="PRINTS" id="PR00344">
    <property type="entry name" value="BCTRLSENSOR"/>
</dbReference>
<feature type="transmembrane region" description="Helical" evidence="7">
    <location>
        <begin position="51"/>
        <end position="68"/>
    </location>
</feature>
<feature type="transmembrane region" description="Helical" evidence="7">
    <location>
        <begin position="215"/>
        <end position="236"/>
    </location>
</feature>
<dbReference type="SUPFAM" id="SSF55874">
    <property type="entry name" value="ATPase domain of HSP90 chaperone/DNA topoisomerase II/histidine kinase"/>
    <property type="match status" value="1"/>
</dbReference>
<proteinExistence type="predicted"/>
<dbReference type="InterPro" id="IPR004358">
    <property type="entry name" value="Sig_transdc_His_kin-like_C"/>
</dbReference>
<keyword evidence="5" id="KW-0418">Kinase</keyword>
<dbReference type="GO" id="GO:0009927">
    <property type="term" value="F:histidine phosphotransfer kinase activity"/>
    <property type="evidence" value="ECO:0007669"/>
    <property type="project" value="TreeGrafter"/>
</dbReference>
<keyword evidence="3" id="KW-0597">Phosphoprotein</keyword>
<evidence type="ECO:0000313" key="10">
    <source>
        <dbReference type="Proteomes" id="UP000070449"/>
    </source>
</evidence>
<evidence type="ECO:0000256" key="2">
    <source>
        <dbReference type="ARBA" id="ARBA00012438"/>
    </source>
</evidence>
<gene>
    <name evidence="9" type="primary">phoR_1</name>
    <name evidence="9" type="ORF">UZ20_WS6002000284</name>
</gene>
<evidence type="ECO:0000256" key="6">
    <source>
        <dbReference type="SAM" id="Coils"/>
    </source>
</evidence>
<dbReference type="InterPro" id="IPR005467">
    <property type="entry name" value="His_kinase_dom"/>
</dbReference>
<dbReference type="InterPro" id="IPR003661">
    <property type="entry name" value="HisK_dim/P_dom"/>
</dbReference>
<feature type="transmembrane region" description="Helical" evidence="7">
    <location>
        <begin position="185"/>
        <end position="203"/>
    </location>
</feature>
<keyword evidence="7" id="KW-0472">Membrane</keyword>
<dbReference type="EC" id="2.7.13.3" evidence="2"/>
<dbReference type="Gene3D" id="1.10.287.130">
    <property type="match status" value="1"/>
</dbReference>
<dbReference type="InterPro" id="IPR003594">
    <property type="entry name" value="HATPase_dom"/>
</dbReference>